<evidence type="ECO:0000259" key="4">
    <source>
        <dbReference type="PROSITE" id="PS50949"/>
    </source>
</evidence>
<dbReference type="RefSeq" id="WP_116555888.1">
    <property type="nucleotide sequence ID" value="NZ_QCZG01000044.1"/>
</dbReference>
<dbReference type="Pfam" id="PF00392">
    <property type="entry name" value="GntR"/>
    <property type="match status" value="1"/>
</dbReference>
<proteinExistence type="predicted"/>
<dbReference type="SMART" id="SM00345">
    <property type="entry name" value="HTH_GNTR"/>
    <property type="match status" value="1"/>
</dbReference>
<dbReference type="PANTHER" id="PTHR38445">
    <property type="entry name" value="HTH-TYPE TRANSCRIPTIONAL REPRESSOR YTRA"/>
    <property type="match status" value="1"/>
</dbReference>
<evidence type="ECO:0000256" key="1">
    <source>
        <dbReference type="ARBA" id="ARBA00023015"/>
    </source>
</evidence>
<evidence type="ECO:0000313" key="6">
    <source>
        <dbReference type="Proteomes" id="UP000245998"/>
    </source>
</evidence>
<dbReference type="InterPro" id="IPR000524">
    <property type="entry name" value="Tscrpt_reg_HTH_GntR"/>
</dbReference>
<dbReference type="SUPFAM" id="SSF46785">
    <property type="entry name" value="Winged helix' DNA-binding domain"/>
    <property type="match status" value="1"/>
</dbReference>
<feature type="domain" description="HTH gntR-type" evidence="4">
    <location>
        <begin position="13"/>
        <end position="81"/>
    </location>
</feature>
<dbReference type="InterPro" id="IPR036388">
    <property type="entry name" value="WH-like_DNA-bd_sf"/>
</dbReference>
<dbReference type="OrthoDB" id="9801546at2"/>
<dbReference type="EMBL" id="QCZG01000044">
    <property type="protein sequence ID" value="PWA07925.1"/>
    <property type="molecule type" value="Genomic_DNA"/>
</dbReference>
<evidence type="ECO:0000256" key="2">
    <source>
        <dbReference type="ARBA" id="ARBA00023125"/>
    </source>
</evidence>
<keyword evidence="6" id="KW-1185">Reference proteome</keyword>
<dbReference type="GO" id="GO:0003677">
    <property type="term" value="F:DNA binding"/>
    <property type="evidence" value="ECO:0007669"/>
    <property type="project" value="UniProtKB-KW"/>
</dbReference>
<organism evidence="5 6">
    <name type="scientific">Pueribacillus theae</name>
    <dbReference type="NCBI Taxonomy" id="2171751"/>
    <lineage>
        <taxon>Bacteria</taxon>
        <taxon>Bacillati</taxon>
        <taxon>Bacillota</taxon>
        <taxon>Bacilli</taxon>
        <taxon>Bacillales</taxon>
        <taxon>Bacillaceae</taxon>
        <taxon>Pueribacillus</taxon>
    </lineage>
</organism>
<name>A0A2U1JSD8_9BACI</name>
<sequence length="133" mass="15119">MKMPIHLSKDSRVPIYHQIEEQMKALIAGGQLHAGTLLPSIRSLSKDLEVSVITTRRAYQNLEYEGFIRTVQGKGTFVADIDDTLKKQVKVSAVEQAFENALDIALRHDYNVGQIEKMFQDVLSRYIKKEKGE</sequence>
<keyword evidence="2" id="KW-0238">DNA-binding</keyword>
<evidence type="ECO:0000256" key="3">
    <source>
        <dbReference type="ARBA" id="ARBA00023163"/>
    </source>
</evidence>
<dbReference type="InterPro" id="IPR036390">
    <property type="entry name" value="WH_DNA-bd_sf"/>
</dbReference>
<keyword evidence="1" id="KW-0805">Transcription regulation</keyword>
<gene>
    <name evidence="5" type="ORF">DCC39_15895</name>
</gene>
<comment type="caution">
    <text evidence="5">The sequence shown here is derived from an EMBL/GenBank/DDBJ whole genome shotgun (WGS) entry which is preliminary data.</text>
</comment>
<dbReference type="PROSITE" id="PS50949">
    <property type="entry name" value="HTH_GNTR"/>
    <property type="match status" value="1"/>
</dbReference>
<dbReference type="GO" id="GO:0003700">
    <property type="term" value="F:DNA-binding transcription factor activity"/>
    <property type="evidence" value="ECO:0007669"/>
    <property type="project" value="InterPro"/>
</dbReference>
<dbReference type="Gene3D" id="1.10.10.10">
    <property type="entry name" value="Winged helix-like DNA-binding domain superfamily/Winged helix DNA-binding domain"/>
    <property type="match status" value="1"/>
</dbReference>
<protein>
    <submittedName>
        <fullName evidence="5">GntR family transcriptional regulator</fullName>
    </submittedName>
</protein>
<dbReference type="AlphaFoldDB" id="A0A2U1JSD8"/>
<keyword evidence="3" id="KW-0804">Transcription</keyword>
<dbReference type="PANTHER" id="PTHR38445:SF7">
    <property type="entry name" value="GNTR-FAMILY TRANSCRIPTIONAL REGULATOR"/>
    <property type="match status" value="1"/>
</dbReference>
<dbReference type="Proteomes" id="UP000245998">
    <property type="component" value="Unassembled WGS sequence"/>
</dbReference>
<accession>A0A2U1JSD8</accession>
<evidence type="ECO:0000313" key="5">
    <source>
        <dbReference type="EMBL" id="PWA07925.1"/>
    </source>
</evidence>
<reference evidence="5 6" key="1">
    <citation type="submission" date="2018-04" db="EMBL/GenBank/DDBJ databases">
        <title>Camelliibacillus theae gen. nov., sp. nov., isolated from Pu'er tea.</title>
        <authorList>
            <person name="Niu L."/>
        </authorList>
    </citation>
    <scope>NUCLEOTIDE SEQUENCE [LARGE SCALE GENOMIC DNA]</scope>
    <source>
        <strain evidence="5 6">T8</strain>
    </source>
</reference>
<dbReference type="CDD" id="cd07377">
    <property type="entry name" value="WHTH_GntR"/>
    <property type="match status" value="1"/>
</dbReference>